<evidence type="ECO:0000256" key="1">
    <source>
        <dbReference type="SAM" id="SignalP"/>
    </source>
</evidence>
<dbReference type="Pfam" id="PF13924">
    <property type="entry name" value="Lipocalin_5"/>
    <property type="match status" value="1"/>
</dbReference>
<dbReference type="OrthoDB" id="118834at2"/>
<feature type="chain" id="PRO_5021338987" description="Lipocalin-like domain-containing protein" evidence="1">
    <location>
        <begin position="22"/>
        <end position="169"/>
    </location>
</feature>
<dbReference type="InterPro" id="IPR024311">
    <property type="entry name" value="Lipocalin-like"/>
</dbReference>
<proteinExistence type="predicted"/>
<evidence type="ECO:0000313" key="4">
    <source>
        <dbReference type="Proteomes" id="UP000297737"/>
    </source>
</evidence>
<dbReference type="AlphaFoldDB" id="A0A4Y9EMC5"/>
<reference evidence="3 4" key="1">
    <citation type="submission" date="2019-02" db="EMBL/GenBank/DDBJ databases">
        <title>Polymorphobacter sp. isolated from the lake at the Tibet of China.</title>
        <authorList>
            <person name="Li A."/>
        </authorList>
    </citation>
    <scope>NUCLEOTIDE SEQUENCE [LARGE SCALE GENOMIC DNA]</scope>
    <source>
        <strain evidence="3 4">DJ1R-1</strain>
    </source>
</reference>
<protein>
    <recommendedName>
        <fullName evidence="2">Lipocalin-like domain-containing protein</fullName>
    </recommendedName>
</protein>
<dbReference type="Proteomes" id="UP000297737">
    <property type="component" value="Unassembled WGS sequence"/>
</dbReference>
<comment type="caution">
    <text evidence="3">The sequence shown here is derived from an EMBL/GenBank/DDBJ whole genome shotgun (WGS) entry which is preliminary data.</text>
</comment>
<sequence>MIRTLAGGMLIALLLAGGAHATPAEEAAKAAAIGLAGSWQLVRFENTDAKGKVEKPFGEHPRGLFVYDNTGHLSINITRNPATPPFAKGDDAGTDAEVRAAYDGYVAYFGTYRVDTANNAVIHVVEGSLKPSYTGTDQPRPFKLTGDVLIIGKTNTDGSKTYRELHRLR</sequence>
<organism evidence="3 4">
    <name type="scientific">Glacieibacterium arshaanense</name>
    <dbReference type="NCBI Taxonomy" id="2511025"/>
    <lineage>
        <taxon>Bacteria</taxon>
        <taxon>Pseudomonadati</taxon>
        <taxon>Pseudomonadota</taxon>
        <taxon>Alphaproteobacteria</taxon>
        <taxon>Sphingomonadales</taxon>
        <taxon>Sphingosinicellaceae</taxon>
        <taxon>Glacieibacterium</taxon>
    </lineage>
</organism>
<evidence type="ECO:0000259" key="2">
    <source>
        <dbReference type="Pfam" id="PF13924"/>
    </source>
</evidence>
<gene>
    <name evidence="3" type="ORF">EUV02_08255</name>
</gene>
<name>A0A4Y9EMC5_9SPHN</name>
<keyword evidence="4" id="KW-1185">Reference proteome</keyword>
<accession>A0A4Y9EMC5</accession>
<keyword evidence="1" id="KW-0732">Signal</keyword>
<evidence type="ECO:0000313" key="3">
    <source>
        <dbReference type="EMBL" id="TFU03177.1"/>
    </source>
</evidence>
<feature type="signal peptide" evidence="1">
    <location>
        <begin position="1"/>
        <end position="21"/>
    </location>
</feature>
<feature type="domain" description="Lipocalin-like" evidence="2">
    <location>
        <begin position="37"/>
        <end position="155"/>
    </location>
</feature>
<dbReference type="EMBL" id="SIHO01000002">
    <property type="protein sequence ID" value="TFU03177.1"/>
    <property type="molecule type" value="Genomic_DNA"/>
</dbReference>